<proteinExistence type="predicted"/>
<dbReference type="Pfam" id="PF07394">
    <property type="entry name" value="DUF1501"/>
    <property type="match status" value="1"/>
</dbReference>
<accession>A0A381WUB0</accession>
<dbReference type="AlphaFoldDB" id="A0A381WUB0"/>
<organism evidence="1">
    <name type="scientific">marine metagenome</name>
    <dbReference type="NCBI Taxonomy" id="408172"/>
    <lineage>
        <taxon>unclassified sequences</taxon>
        <taxon>metagenomes</taxon>
        <taxon>ecological metagenomes</taxon>
    </lineage>
</organism>
<dbReference type="InterPro" id="IPR010869">
    <property type="entry name" value="DUF1501"/>
</dbReference>
<dbReference type="PROSITE" id="PS51318">
    <property type="entry name" value="TAT"/>
    <property type="match status" value="1"/>
</dbReference>
<gene>
    <name evidence="1" type="ORF">METZ01_LOCUS108914</name>
</gene>
<evidence type="ECO:0000313" key="1">
    <source>
        <dbReference type="EMBL" id="SVA56060.1"/>
    </source>
</evidence>
<protein>
    <submittedName>
        <fullName evidence="1">Uncharacterized protein</fullName>
    </submittedName>
</protein>
<reference evidence="1" key="1">
    <citation type="submission" date="2018-05" db="EMBL/GenBank/DDBJ databases">
        <authorList>
            <person name="Lanie J.A."/>
            <person name="Ng W.-L."/>
            <person name="Kazmierczak K.M."/>
            <person name="Andrzejewski T.M."/>
            <person name="Davidsen T.M."/>
            <person name="Wayne K.J."/>
            <person name="Tettelin H."/>
            <person name="Glass J.I."/>
            <person name="Rusch D."/>
            <person name="Podicherti R."/>
            <person name="Tsui H.-C.T."/>
            <person name="Winkler M.E."/>
        </authorList>
    </citation>
    <scope>NUCLEOTIDE SEQUENCE</scope>
</reference>
<dbReference type="EMBL" id="UINC01012896">
    <property type="protein sequence ID" value="SVA56060.1"/>
    <property type="molecule type" value="Genomic_DNA"/>
</dbReference>
<dbReference type="InterPro" id="IPR006311">
    <property type="entry name" value="TAT_signal"/>
</dbReference>
<sequence>MNPLAELHMQQTRRAFLGRTTLGMGSIALGSLLNAQAAKHNAIGGLAGLPHFAPKAKRVIYLFQSGGPSQMDLFDHKPHLAKRFGEEVPESIYPAERKTTMTS</sequence>
<feature type="non-terminal residue" evidence="1">
    <location>
        <position position="103"/>
    </location>
</feature>
<name>A0A381WUB0_9ZZZZ</name>